<dbReference type="Pfam" id="PF00137">
    <property type="entry name" value="ATP-synt_C"/>
    <property type="match status" value="1"/>
</dbReference>
<keyword evidence="9 11" id="KW-0406">Ion transport</keyword>
<dbReference type="InterPro" id="IPR011555">
    <property type="entry name" value="ATPase_proteolipid_su_C_euk"/>
</dbReference>
<keyword evidence="8 11" id="KW-1133">Transmembrane helix</keyword>
<evidence type="ECO:0000256" key="5">
    <source>
        <dbReference type="ARBA" id="ARBA00022554"/>
    </source>
</evidence>
<dbReference type="STRING" id="74649.A0A2P6QAG9"/>
<dbReference type="Proteomes" id="UP000238479">
    <property type="component" value="Chromosome 5"/>
</dbReference>
<dbReference type="AlphaFoldDB" id="A0A2P6QAG9"/>
<comment type="caution">
    <text evidence="11">Lacks conserved residue(s) required for the propagation of feature annotation.</text>
</comment>
<evidence type="ECO:0000313" key="14">
    <source>
        <dbReference type="Proteomes" id="UP000238479"/>
    </source>
</evidence>
<dbReference type="InterPro" id="IPR035921">
    <property type="entry name" value="F/V-ATP_Csub_sf"/>
</dbReference>
<evidence type="ECO:0000256" key="4">
    <source>
        <dbReference type="ARBA" id="ARBA00022448"/>
    </source>
</evidence>
<dbReference type="PRINTS" id="PR00122">
    <property type="entry name" value="VACATPASE"/>
</dbReference>
<reference evidence="13 14" key="1">
    <citation type="journal article" date="2018" name="Nat. Genet.">
        <title>The Rosa genome provides new insights in the design of modern roses.</title>
        <authorList>
            <person name="Bendahmane M."/>
        </authorList>
    </citation>
    <scope>NUCLEOTIDE SEQUENCE [LARGE SCALE GENOMIC DNA]</scope>
    <source>
        <strain evidence="14">cv. Old Blush</strain>
    </source>
</reference>
<evidence type="ECO:0000256" key="3">
    <source>
        <dbReference type="ARBA" id="ARBA00007296"/>
    </source>
</evidence>
<proteinExistence type="inferred from homology"/>
<evidence type="ECO:0000256" key="11">
    <source>
        <dbReference type="RuleBase" id="RU363060"/>
    </source>
</evidence>
<organism evidence="13 14">
    <name type="scientific">Rosa chinensis</name>
    <name type="common">China rose</name>
    <dbReference type="NCBI Taxonomy" id="74649"/>
    <lineage>
        <taxon>Eukaryota</taxon>
        <taxon>Viridiplantae</taxon>
        <taxon>Streptophyta</taxon>
        <taxon>Embryophyta</taxon>
        <taxon>Tracheophyta</taxon>
        <taxon>Spermatophyta</taxon>
        <taxon>Magnoliopsida</taxon>
        <taxon>eudicotyledons</taxon>
        <taxon>Gunneridae</taxon>
        <taxon>Pentapetalae</taxon>
        <taxon>rosids</taxon>
        <taxon>fabids</taxon>
        <taxon>Rosales</taxon>
        <taxon>Rosaceae</taxon>
        <taxon>Rosoideae</taxon>
        <taxon>Rosoideae incertae sedis</taxon>
        <taxon>Rosa</taxon>
    </lineage>
</organism>
<feature type="transmembrane region" description="Helical" evidence="11">
    <location>
        <begin position="30"/>
        <end position="53"/>
    </location>
</feature>
<gene>
    <name evidence="13" type="ORF">RchiOBHm_Chr5g0032691</name>
</gene>
<evidence type="ECO:0000256" key="1">
    <source>
        <dbReference type="ARBA" id="ARBA00002481"/>
    </source>
</evidence>
<dbReference type="InterPro" id="IPR002379">
    <property type="entry name" value="ATPase_proteolipid_c-like_dom"/>
</dbReference>
<evidence type="ECO:0000256" key="6">
    <source>
        <dbReference type="ARBA" id="ARBA00022692"/>
    </source>
</evidence>
<dbReference type="GO" id="GO:0046961">
    <property type="term" value="F:proton-transporting ATPase activity, rotational mechanism"/>
    <property type="evidence" value="ECO:0007669"/>
    <property type="project" value="InterPro"/>
</dbReference>
<comment type="subcellular location">
    <subcellularLocation>
        <location evidence="2 11">Vacuole membrane</location>
        <topology evidence="2 11">Multi-pass membrane protein</topology>
    </subcellularLocation>
</comment>
<comment type="subunit">
    <text evidence="11">V-ATPase is a heteromultimeric enzyme composed of a peripheral catalytic V1 complex attached to an integral membrane V0 proton pore complex.</text>
</comment>
<evidence type="ECO:0000256" key="7">
    <source>
        <dbReference type="ARBA" id="ARBA00022781"/>
    </source>
</evidence>
<keyword evidence="14" id="KW-1185">Reference proteome</keyword>
<evidence type="ECO:0000256" key="8">
    <source>
        <dbReference type="ARBA" id="ARBA00022989"/>
    </source>
</evidence>
<evidence type="ECO:0000256" key="10">
    <source>
        <dbReference type="ARBA" id="ARBA00023136"/>
    </source>
</evidence>
<feature type="transmembrane region" description="Helical" evidence="11">
    <location>
        <begin position="65"/>
        <end position="90"/>
    </location>
</feature>
<evidence type="ECO:0000259" key="12">
    <source>
        <dbReference type="Pfam" id="PF00137"/>
    </source>
</evidence>
<keyword evidence="4 11" id="KW-0813">Transport</keyword>
<dbReference type="Gramene" id="PRQ31185">
    <property type="protein sequence ID" value="PRQ31185"/>
    <property type="gene ID" value="RchiOBHm_Chr5g0032691"/>
</dbReference>
<sequence length="111" mass="11462">MGAAYWTTKSGVGVASMGVMRQELVMKSIVPVDMAGVLGIYGLIIAVIISIGINPKAKSYYLLDGYAHLSYVLTCGLAGLSTVVIPLSLLRFSTFTVAGALGSSKQSCGIG</sequence>
<name>A0A2P6QAG9_ROSCH</name>
<dbReference type="OrthoDB" id="510079at2759"/>
<dbReference type="Gene3D" id="1.20.120.610">
    <property type="entry name" value="lithium bound rotor ring of v- atpase"/>
    <property type="match status" value="1"/>
</dbReference>
<dbReference type="InterPro" id="IPR000245">
    <property type="entry name" value="ATPase_proteolipid_csu"/>
</dbReference>
<evidence type="ECO:0000256" key="2">
    <source>
        <dbReference type="ARBA" id="ARBA00004128"/>
    </source>
</evidence>
<keyword evidence="10 11" id="KW-0472">Membrane</keyword>
<protein>
    <recommendedName>
        <fullName evidence="11">V-type proton ATPase proteolipid subunit</fullName>
    </recommendedName>
</protein>
<feature type="domain" description="V-ATPase proteolipid subunit C-like" evidence="12">
    <location>
        <begin position="1"/>
        <end position="49"/>
    </location>
</feature>
<comment type="function">
    <text evidence="1 11">Proton-conducting pore forming subunit of the membrane integral V0 complex of vacuolar ATPase. V-ATPase is responsible for acidifying a variety of intracellular compartments in eukaryotic cells.</text>
</comment>
<dbReference type="EMBL" id="PDCK01000043">
    <property type="protein sequence ID" value="PRQ31185.1"/>
    <property type="molecule type" value="Genomic_DNA"/>
</dbReference>
<comment type="caution">
    <text evidence="13">The sequence shown here is derived from an EMBL/GenBank/DDBJ whole genome shotgun (WGS) entry which is preliminary data.</text>
</comment>
<evidence type="ECO:0000256" key="9">
    <source>
        <dbReference type="ARBA" id="ARBA00023065"/>
    </source>
</evidence>
<dbReference type="NCBIfam" id="TIGR01100">
    <property type="entry name" value="V_ATP_synt_C"/>
    <property type="match status" value="1"/>
</dbReference>
<keyword evidence="5 11" id="KW-0926">Vacuole</keyword>
<dbReference type="PANTHER" id="PTHR10263">
    <property type="entry name" value="V-TYPE PROTON ATPASE PROTEOLIPID SUBUNIT"/>
    <property type="match status" value="1"/>
</dbReference>
<dbReference type="GO" id="GO:0005774">
    <property type="term" value="C:vacuolar membrane"/>
    <property type="evidence" value="ECO:0007669"/>
    <property type="project" value="UniProtKB-SubCell"/>
</dbReference>
<evidence type="ECO:0000313" key="13">
    <source>
        <dbReference type="EMBL" id="PRQ31185.1"/>
    </source>
</evidence>
<keyword evidence="6 11" id="KW-0812">Transmembrane</keyword>
<dbReference type="GO" id="GO:0033179">
    <property type="term" value="C:proton-transporting V-type ATPase, V0 domain"/>
    <property type="evidence" value="ECO:0007669"/>
    <property type="project" value="InterPro"/>
</dbReference>
<keyword evidence="7 11" id="KW-0375">Hydrogen ion transport</keyword>
<accession>A0A2P6QAG9</accession>
<comment type="similarity">
    <text evidence="3 11">Belongs to the V-ATPase proteolipid subunit family.</text>
</comment>